<dbReference type="Gene3D" id="3.50.30.50">
    <property type="entry name" value="Putative cyclase"/>
    <property type="match status" value="1"/>
</dbReference>
<evidence type="ECO:0000256" key="3">
    <source>
        <dbReference type="ARBA" id="ARBA00022530"/>
    </source>
</evidence>
<dbReference type="Gramene" id="KVI09689">
    <property type="protein sequence ID" value="KVI09689"/>
    <property type="gene ID" value="Ccrd_011926"/>
</dbReference>
<dbReference type="GO" id="GO:0019441">
    <property type="term" value="P:L-tryptophan catabolic process to kynurenine"/>
    <property type="evidence" value="ECO:0007669"/>
    <property type="project" value="InterPro"/>
</dbReference>
<evidence type="ECO:0000256" key="2">
    <source>
        <dbReference type="ARBA" id="ARBA00007865"/>
    </source>
</evidence>
<evidence type="ECO:0008006" key="6">
    <source>
        <dbReference type="Google" id="ProtNLM"/>
    </source>
</evidence>
<dbReference type="SUPFAM" id="SSF102198">
    <property type="entry name" value="Putative cyclase"/>
    <property type="match status" value="1"/>
</dbReference>
<dbReference type="InterPro" id="IPR007325">
    <property type="entry name" value="KFase/CYL"/>
</dbReference>
<dbReference type="EMBL" id="LEKV01001045">
    <property type="protein sequence ID" value="KVI09689.1"/>
    <property type="molecule type" value="Genomic_DNA"/>
</dbReference>
<dbReference type="GO" id="GO:0004061">
    <property type="term" value="F:arylformamidase activity"/>
    <property type="evidence" value="ECO:0007669"/>
    <property type="project" value="InterPro"/>
</dbReference>
<dbReference type="PANTHER" id="PTHR31118">
    <property type="entry name" value="CYCLASE-LIKE PROTEIN 2"/>
    <property type="match status" value="1"/>
</dbReference>
<keyword evidence="3" id="KW-0272">Extracellular matrix</keyword>
<evidence type="ECO:0000313" key="5">
    <source>
        <dbReference type="Proteomes" id="UP000243975"/>
    </source>
</evidence>
<evidence type="ECO:0000256" key="1">
    <source>
        <dbReference type="ARBA" id="ARBA00004498"/>
    </source>
</evidence>
<keyword evidence="3" id="KW-0964">Secreted</keyword>
<comment type="subcellular location">
    <subcellularLocation>
        <location evidence="1">Secreted</location>
        <location evidence="1">Extracellular space</location>
        <location evidence="1">Extracellular matrix</location>
    </subcellularLocation>
</comment>
<proteinExistence type="inferred from homology"/>
<sequence>MINGSLYNFSLIKLLAHVGIHVDAPGRMFDHYFDADFDVDSLDLEVINGSSLLVDVPRDKNITG</sequence>
<organism evidence="4 5">
    <name type="scientific">Cynara cardunculus var. scolymus</name>
    <name type="common">Globe artichoke</name>
    <name type="synonym">Cynara scolymus</name>
    <dbReference type="NCBI Taxonomy" id="59895"/>
    <lineage>
        <taxon>Eukaryota</taxon>
        <taxon>Viridiplantae</taxon>
        <taxon>Streptophyta</taxon>
        <taxon>Embryophyta</taxon>
        <taxon>Tracheophyta</taxon>
        <taxon>Spermatophyta</taxon>
        <taxon>Magnoliopsida</taxon>
        <taxon>eudicotyledons</taxon>
        <taxon>Gunneridae</taxon>
        <taxon>Pentapetalae</taxon>
        <taxon>asterids</taxon>
        <taxon>campanulids</taxon>
        <taxon>Asterales</taxon>
        <taxon>Asteraceae</taxon>
        <taxon>Carduoideae</taxon>
        <taxon>Cardueae</taxon>
        <taxon>Carduinae</taxon>
        <taxon>Cynara</taxon>
    </lineage>
</organism>
<comment type="caution">
    <text evidence="4">The sequence shown here is derived from an EMBL/GenBank/DDBJ whole genome shotgun (WGS) entry which is preliminary data.</text>
</comment>
<reference evidence="4 5" key="1">
    <citation type="journal article" date="2016" name="Sci. Rep.">
        <title>The genome sequence of the outbreeding globe artichoke constructed de novo incorporating a phase-aware low-pass sequencing strategy of F1 progeny.</title>
        <authorList>
            <person name="Scaglione D."/>
            <person name="Reyes-Chin-Wo S."/>
            <person name="Acquadro A."/>
            <person name="Froenicke L."/>
            <person name="Portis E."/>
            <person name="Beitel C."/>
            <person name="Tirone M."/>
            <person name="Mauro R."/>
            <person name="Lo Monaco A."/>
            <person name="Mauromicale G."/>
            <person name="Faccioli P."/>
            <person name="Cattivelli L."/>
            <person name="Rieseberg L."/>
            <person name="Michelmore R."/>
            <person name="Lanteri S."/>
        </authorList>
    </citation>
    <scope>NUCLEOTIDE SEQUENCE [LARGE SCALE GENOMIC DNA]</scope>
    <source>
        <strain evidence="4">2C</strain>
    </source>
</reference>
<comment type="similarity">
    <text evidence="2">Belongs to the Cyclase 1 superfamily.</text>
</comment>
<dbReference type="Proteomes" id="UP000243975">
    <property type="component" value="Unassembled WGS sequence"/>
</dbReference>
<dbReference type="AlphaFoldDB" id="A0A103YIE5"/>
<protein>
    <recommendedName>
        <fullName evidence="6">Cyclase</fullName>
    </recommendedName>
</protein>
<dbReference type="InterPro" id="IPR037175">
    <property type="entry name" value="KFase_sf"/>
</dbReference>
<evidence type="ECO:0000313" key="4">
    <source>
        <dbReference type="EMBL" id="KVI09689.1"/>
    </source>
</evidence>
<accession>A0A103YIE5</accession>
<gene>
    <name evidence="4" type="ORF">Ccrd_011926</name>
</gene>
<dbReference type="STRING" id="59895.A0A103YIE5"/>
<dbReference type="PANTHER" id="PTHR31118:SF12">
    <property type="entry name" value="CYCLASE-LIKE PROTEIN 2"/>
    <property type="match status" value="1"/>
</dbReference>
<keyword evidence="5" id="KW-1185">Reference proteome</keyword>
<name>A0A103YIE5_CYNCS</name>